<protein>
    <submittedName>
        <fullName evidence="1">Uncharacterized protein</fullName>
    </submittedName>
</protein>
<organism evidence="1">
    <name type="scientific">viral metagenome</name>
    <dbReference type="NCBI Taxonomy" id="1070528"/>
    <lineage>
        <taxon>unclassified sequences</taxon>
        <taxon>metagenomes</taxon>
        <taxon>organismal metagenomes</taxon>
    </lineage>
</organism>
<sequence length="111" mass="12640">MIPKIRLCGGGSVSVEKICRRVFRKFDELFFVCRYLICLNKEGRSIWSTNKWSIVHWRTGTFVADGKTIKAAITCACERIDKKGEFIFKKAVADGILTYGILNEEPSDTEN</sequence>
<accession>A0A6M3L2W5</accession>
<dbReference type="AlphaFoldDB" id="A0A6M3L2W5"/>
<proteinExistence type="predicted"/>
<dbReference type="EMBL" id="MT142792">
    <property type="protein sequence ID" value="QJA88619.1"/>
    <property type="molecule type" value="Genomic_DNA"/>
</dbReference>
<gene>
    <name evidence="1" type="ORF">MM415B02720_0007</name>
</gene>
<name>A0A6M3L2W5_9ZZZZ</name>
<reference evidence="1" key="1">
    <citation type="submission" date="2020-03" db="EMBL/GenBank/DDBJ databases">
        <title>The deep terrestrial virosphere.</title>
        <authorList>
            <person name="Holmfeldt K."/>
            <person name="Nilsson E."/>
            <person name="Simone D."/>
            <person name="Lopez-Fernandez M."/>
            <person name="Wu X."/>
            <person name="de Brujin I."/>
            <person name="Lundin D."/>
            <person name="Andersson A."/>
            <person name="Bertilsson S."/>
            <person name="Dopson M."/>
        </authorList>
    </citation>
    <scope>NUCLEOTIDE SEQUENCE</scope>
    <source>
        <strain evidence="1">MM415B02720</strain>
    </source>
</reference>
<evidence type="ECO:0000313" key="1">
    <source>
        <dbReference type="EMBL" id="QJA88619.1"/>
    </source>
</evidence>